<dbReference type="EMBL" id="JBAWKS010000002">
    <property type="protein sequence ID" value="MEI4551693.1"/>
    <property type="molecule type" value="Genomic_DNA"/>
</dbReference>
<accession>A0ABU8EXI7</accession>
<name>A0ABU8EXI7_9GAMM</name>
<evidence type="ECO:0000313" key="1">
    <source>
        <dbReference type="EMBL" id="MEI4551693.1"/>
    </source>
</evidence>
<dbReference type="RefSeq" id="WP_336436630.1">
    <property type="nucleotide sequence ID" value="NZ_JBAWKS010000002.1"/>
</dbReference>
<gene>
    <name evidence="1" type="ORF">WAE96_18595</name>
</gene>
<comment type="caution">
    <text evidence="1">The sequence shown here is derived from an EMBL/GenBank/DDBJ whole genome shotgun (WGS) entry which is preliminary data.</text>
</comment>
<reference evidence="1 2" key="1">
    <citation type="submission" date="2023-12" db="EMBL/GenBank/DDBJ databases">
        <title>Friends and Foes: Symbiotic and Algicidal bacterial influence on Karenia brevis blooms.</title>
        <authorList>
            <person name="Fei C."/>
            <person name="Mohamed A.R."/>
            <person name="Booker A."/>
            <person name="Arshad M."/>
            <person name="Klass S."/>
            <person name="Ahn S."/>
            <person name="Gilbert P.M."/>
            <person name="Heil C.A."/>
            <person name="Martinez J.M."/>
            <person name="Amin S.A."/>
        </authorList>
    </citation>
    <scope>NUCLEOTIDE SEQUENCE [LARGE SCALE GENOMIC DNA]</scope>
    <source>
        <strain evidence="1 2">CE15</strain>
    </source>
</reference>
<evidence type="ECO:0000313" key="2">
    <source>
        <dbReference type="Proteomes" id="UP001382455"/>
    </source>
</evidence>
<organism evidence="1 2">
    <name type="scientific">Pseudoalteromonas spongiae</name>
    <dbReference type="NCBI Taxonomy" id="298657"/>
    <lineage>
        <taxon>Bacteria</taxon>
        <taxon>Pseudomonadati</taxon>
        <taxon>Pseudomonadota</taxon>
        <taxon>Gammaproteobacteria</taxon>
        <taxon>Alteromonadales</taxon>
        <taxon>Pseudoalteromonadaceae</taxon>
        <taxon>Pseudoalteromonas</taxon>
    </lineage>
</organism>
<keyword evidence="2" id="KW-1185">Reference proteome</keyword>
<proteinExistence type="predicted"/>
<dbReference type="Proteomes" id="UP001382455">
    <property type="component" value="Unassembled WGS sequence"/>
</dbReference>
<sequence>MDKYLAGWHNENEQWRKARKKEWKLVEPVVDCYSPRDKEERAKLKDFFLTGNLDFNNYNGFRIEFLKEDDQEVKSNFDCALDGIHGRVFLLMLFSPIQTEEMYRYIIEQVKKRKDEIWQIELQQARECYLECAGRYHSPFTPRIKDELPLAGREKLLFKFLHGEALENDIQFELSKDKKRYVQNIANDFLVNSFDLLISPYPSPKHYYNGYSSYLRSIASYIRTADVIEIHNPDLALTASIYCFRDVLENKEQYLPIKIKVAEDFTEFVETIEDYLPERVTTIFAKAHKEWDSGQGKEEWQKLKQLVWADWSSQKWVNKRDFDKFGKPKNGDLQ</sequence>
<protein>
    <submittedName>
        <fullName evidence="1">Uncharacterized protein</fullName>
    </submittedName>
</protein>